<organism evidence="1 2">
    <name type="scientific">Salinimicrobium sediminis</name>
    <dbReference type="NCBI Taxonomy" id="1343891"/>
    <lineage>
        <taxon>Bacteria</taxon>
        <taxon>Pseudomonadati</taxon>
        <taxon>Bacteroidota</taxon>
        <taxon>Flavobacteriia</taxon>
        <taxon>Flavobacteriales</taxon>
        <taxon>Flavobacteriaceae</taxon>
        <taxon>Salinimicrobium</taxon>
    </lineage>
</organism>
<evidence type="ECO:0000313" key="1">
    <source>
        <dbReference type="EMBL" id="SOC80022.1"/>
    </source>
</evidence>
<accession>A0A285X3Y1</accession>
<proteinExistence type="predicted"/>
<gene>
    <name evidence="1" type="ORF">SAMN06296241_1564</name>
</gene>
<dbReference type="AlphaFoldDB" id="A0A285X3Y1"/>
<evidence type="ECO:0000313" key="2">
    <source>
        <dbReference type="Proteomes" id="UP000219193"/>
    </source>
</evidence>
<keyword evidence="2" id="KW-1185">Reference proteome</keyword>
<name>A0A285X3Y1_9FLAO</name>
<feature type="non-terminal residue" evidence="1">
    <location>
        <position position="1"/>
    </location>
</feature>
<protein>
    <submittedName>
        <fullName evidence="1">Uncharacterized protein</fullName>
    </submittedName>
</protein>
<dbReference type="Proteomes" id="UP000219193">
    <property type="component" value="Unassembled WGS sequence"/>
</dbReference>
<reference evidence="2" key="1">
    <citation type="submission" date="2017-09" db="EMBL/GenBank/DDBJ databases">
        <authorList>
            <person name="Varghese N."/>
            <person name="Submissions S."/>
        </authorList>
    </citation>
    <scope>NUCLEOTIDE SEQUENCE [LARGE SCALE GENOMIC DNA]</scope>
    <source>
        <strain evidence="2">CGMCC 1.12641</strain>
    </source>
</reference>
<dbReference type="EMBL" id="OCMF01000001">
    <property type="protein sequence ID" value="SOC80022.1"/>
    <property type="molecule type" value="Genomic_DNA"/>
</dbReference>
<sequence length="92" mass="10547">FWKDRLVEIKGVEPFLPVPYPGFLFSIICELLLSLKAAANVQGFLNLARKKNNFFSQALKSTRKSIRRKSGGKLTTFNPNSKNFFRELLLLL</sequence>